<dbReference type="Proteomes" id="UP001054945">
    <property type="component" value="Unassembled WGS sequence"/>
</dbReference>
<protein>
    <submittedName>
        <fullName evidence="2">Uncharacterized protein</fullName>
    </submittedName>
</protein>
<name>A0AAV4STV2_CAEEX</name>
<evidence type="ECO:0000256" key="1">
    <source>
        <dbReference type="SAM" id="MobiDB-lite"/>
    </source>
</evidence>
<dbReference type="AlphaFoldDB" id="A0AAV4STV2"/>
<keyword evidence="3" id="KW-1185">Reference proteome</keyword>
<evidence type="ECO:0000313" key="3">
    <source>
        <dbReference type="Proteomes" id="UP001054945"/>
    </source>
</evidence>
<gene>
    <name evidence="2" type="ORF">CEXT_793551</name>
</gene>
<feature type="compositionally biased region" description="Basic residues" evidence="1">
    <location>
        <begin position="20"/>
        <end position="33"/>
    </location>
</feature>
<accession>A0AAV4STV2</accession>
<reference evidence="2 3" key="1">
    <citation type="submission" date="2021-06" db="EMBL/GenBank/DDBJ databases">
        <title>Caerostris extrusa draft genome.</title>
        <authorList>
            <person name="Kono N."/>
            <person name="Arakawa K."/>
        </authorList>
    </citation>
    <scope>NUCLEOTIDE SEQUENCE [LARGE SCALE GENOMIC DNA]</scope>
</reference>
<comment type="caution">
    <text evidence="2">The sequence shown here is derived from an EMBL/GenBank/DDBJ whole genome shotgun (WGS) entry which is preliminary data.</text>
</comment>
<organism evidence="2 3">
    <name type="scientific">Caerostris extrusa</name>
    <name type="common">Bark spider</name>
    <name type="synonym">Caerostris bankana</name>
    <dbReference type="NCBI Taxonomy" id="172846"/>
    <lineage>
        <taxon>Eukaryota</taxon>
        <taxon>Metazoa</taxon>
        <taxon>Ecdysozoa</taxon>
        <taxon>Arthropoda</taxon>
        <taxon>Chelicerata</taxon>
        <taxon>Arachnida</taxon>
        <taxon>Araneae</taxon>
        <taxon>Araneomorphae</taxon>
        <taxon>Entelegynae</taxon>
        <taxon>Araneoidea</taxon>
        <taxon>Araneidae</taxon>
        <taxon>Caerostris</taxon>
    </lineage>
</organism>
<feature type="region of interest" description="Disordered" evidence="1">
    <location>
        <begin position="1"/>
        <end position="35"/>
    </location>
</feature>
<proteinExistence type="predicted"/>
<evidence type="ECO:0000313" key="2">
    <source>
        <dbReference type="EMBL" id="GIY36444.1"/>
    </source>
</evidence>
<sequence length="127" mass="14229">MAARRDGPSVIKAPATKSQWKTKKGRKESKKKKSPTEMIKVQGWYKDGWANCGWNGRMSTRRNISLLDCFNNLGGVFYGGLSSIGHLENGIMEDCSSIGYLEDGYRGLSSIRHLEYGIMEDCLLFVT</sequence>
<dbReference type="EMBL" id="BPLR01010048">
    <property type="protein sequence ID" value="GIY36444.1"/>
    <property type="molecule type" value="Genomic_DNA"/>
</dbReference>